<organism evidence="2 3">
    <name type="scientific">Ornithinibacillus xuwenensis</name>
    <dbReference type="NCBI Taxonomy" id="3144668"/>
    <lineage>
        <taxon>Bacteria</taxon>
        <taxon>Bacillati</taxon>
        <taxon>Bacillota</taxon>
        <taxon>Bacilli</taxon>
        <taxon>Bacillales</taxon>
        <taxon>Bacillaceae</taxon>
        <taxon>Ornithinibacillus</taxon>
    </lineage>
</organism>
<accession>A0ABU9XG22</accession>
<dbReference type="EMBL" id="JBDIML010000002">
    <property type="protein sequence ID" value="MEN2767220.1"/>
    <property type="molecule type" value="Genomic_DNA"/>
</dbReference>
<evidence type="ECO:0000313" key="3">
    <source>
        <dbReference type="Proteomes" id="UP001444625"/>
    </source>
</evidence>
<keyword evidence="1" id="KW-0472">Membrane</keyword>
<keyword evidence="1" id="KW-0812">Transmembrane</keyword>
<gene>
    <name evidence="2" type="ORF">ABC228_08470</name>
</gene>
<reference evidence="2 3" key="1">
    <citation type="submission" date="2024-05" db="EMBL/GenBank/DDBJ databases">
        <authorList>
            <person name="Haq I."/>
            <person name="Ullah Z."/>
            <person name="Ahmad R."/>
            <person name="Li M."/>
            <person name="Tong Y."/>
        </authorList>
    </citation>
    <scope>NUCLEOTIDE SEQUENCE [LARGE SCALE GENOMIC DNA]</scope>
    <source>
        <strain evidence="2 3">16A2E</strain>
    </source>
</reference>
<name>A0ABU9XG22_9BACI</name>
<comment type="caution">
    <text evidence="2">The sequence shown here is derived from an EMBL/GenBank/DDBJ whole genome shotgun (WGS) entry which is preliminary data.</text>
</comment>
<evidence type="ECO:0000313" key="2">
    <source>
        <dbReference type="EMBL" id="MEN2767220.1"/>
    </source>
</evidence>
<sequence>MLESTILFILFFIIIMILVKKGVLSISQQRGFVYKKGNRKVSLSYQYFNGIQDSTFRFTPGQKVTIHYHITVEQGQFILLIGRTFSKQENAIFEEKYNLNSEGEITFIPNEHSYVIRMEGIKTKGGCQIEVH</sequence>
<protein>
    <submittedName>
        <fullName evidence="2">Uncharacterized protein</fullName>
    </submittedName>
</protein>
<evidence type="ECO:0000256" key="1">
    <source>
        <dbReference type="SAM" id="Phobius"/>
    </source>
</evidence>
<keyword evidence="1" id="KW-1133">Transmembrane helix</keyword>
<keyword evidence="3" id="KW-1185">Reference proteome</keyword>
<dbReference type="Proteomes" id="UP001444625">
    <property type="component" value="Unassembled WGS sequence"/>
</dbReference>
<proteinExistence type="predicted"/>
<dbReference type="RefSeq" id="WP_345824682.1">
    <property type="nucleotide sequence ID" value="NZ_JBDIML010000002.1"/>
</dbReference>
<feature type="transmembrane region" description="Helical" evidence="1">
    <location>
        <begin position="6"/>
        <end position="26"/>
    </location>
</feature>